<proteinExistence type="predicted"/>
<feature type="non-terminal residue" evidence="2">
    <location>
        <position position="1"/>
    </location>
</feature>
<name>A0A6J4M434_9BACT</name>
<organism evidence="2">
    <name type="scientific">uncultured Gemmatimonadaceae bacterium</name>
    <dbReference type="NCBI Taxonomy" id="246130"/>
    <lineage>
        <taxon>Bacteria</taxon>
        <taxon>Pseudomonadati</taxon>
        <taxon>Gemmatimonadota</taxon>
        <taxon>Gemmatimonadia</taxon>
        <taxon>Gemmatimonadales</taxon>
        <taxon>Gemmatimonadaceae</taxon>
        <taxon>environmental samples</taxon>
    </lineage>
</organism>
<evidence type="ECO:0000313" key="2">
    <source>
        <dbReference type="EMBL" id="CAA9349253.1"/>
    </source>
</evidence>
<feature type="non-terminal residue" evidence="2">
    <location>
        <position position="31"/>
    </location>
</feature>
<reference evidence="2" key="1">
    <citation type="submission" date="2020-02" db="EMBL/GenBank/DDBJ databases">
        <authorList>
            <person name="Meier V. D."/>
        </authorList>
    </citation>
    <scope>NUCLEOTIDE SEQUENCE</scope>
    <source>
        <strain evidence="2">AVDCRST_MAG40</strain>
    </source>
</reference>
<dbReference type="AlphaFoldDB" id="A0A6J4M434"/>
<feature type="compositionally biased region" description="Basic and acidic residues" evidence="1">
    <location>
        <begin position="1"/>
        <end position="12"/>
    </location>
</feature>
<accession>A0A6J4M434</accession>
<evidence type="ECO:0000256" key="1">
    <source>
        <dbReference type="SAM" id="MobiDB-lite"/>
    </source>
</evidence>
<protein>
    <submittedName>
        <fullName evidence="2">Uncharacterized protein</fullName>
    </submittedName>
</protein>
<feature type="region of interest" description="Disordered" evidence="1">
    <location>
        <begin position="1"/>
        <end position="31"/>
    </location>
</feature>
<sequence>EAGHDRARDGTRRRARRGGRAPRGAGGLRPP</sequence>
<dbReference type="EMBL" id="CADCTX010000779">
    <property type="protein sequence ID" value="CAA9349253.1"/>
    <property type="molecule type" value="Genomic_DNA"/>
</dbReference>
<gene>
    <name evidence="2" type="ORF">AVDCRST_MAG40-2808</name>
</gene>